<comment type="caution">
    <text evidence="3">The sequence shown here is derived from an EMBL/GenBank/DDBJ whole genome shotgun (WGS) entry which is preliminary data.</text>
</comment>
<dbReference type="PANTHER" id="PTHR30575">
    <property type="entry name" value="PEPTIDASE M20"/>
    <property type="match status" value="1"/>
</dbReference>
<dbReference type="InterPro" id="IPR052030">
    <property type="entry name" value="Peptidase_M20/M20A_hydrolases"/>
</dbReference>
<dbReference type="RefSeq" id="WP_068909076.1">
    <property type="nucleotide sequence ID" value="NZ_LXEW01000035.1"/>
</dbReference>
<feature type="region of interest" description="Disordered" evidence="2">
    <location>
        <begin position="463"/>
        <end position="482"/>
    </location>
</feature>
<dbReference type="PIRSF" id="PIRSF037227">
    <property type="entry name" value="Aminobenzoyl-glu_utiliz_pB"/>
    <property type="match status" value="1"/>
</dbReference>
<dbReference type="EMBL" id="LXEW01000035">
    <property type="protein sequence ID" value="OAT50781.1"/>
    <property type="molecule type" value="Genomic_DNA"/>
</dbReference>
<dbReference type="PANTHER" id="PTHR30575:SF0">
    <property type="entry name" value="XAA-ARG DIPEPTIDASE"/>
    <property type="match status" value="1"/>
</dbReference>
<dbReference type="SUPFAM" id="SSF55031">
    <property type="entry name" value="Bacterial exopeptidase dimerisation domain"/>
    <property type="match status" value="1"/>
</dbReference>
<name>A0A1B7JS91_9GAMM</name>
<protein>
    <submittedName>
        <fullName evidence="3">Aminobenzoyl-glutamate utilization protein B</fullName>
        <ecNumber evidence="3">3.-.-.-</ecNumber>
    </submittedName>
</protein>
<dbReference type="Pfam" id="PF01546">
    <property type="entry name" value="Peptidase_M20"/>
    <property type="match status" value="1"/>
</dbReference>
<dbReference type="Gene3D" id="3.30.70.360">
    <property type="match status" value="1"/>
</dbReference>
<dbReference type="Proteomes" id="UP000078224">
    <property type="component" value="Unassembled WGS sequence"/>
</dbReference>
<evidence type="ECO:0000256" key="2">
    <source>
        <dbReference type="SAM" id="MobiDB-lite"/>
    </source>
</evidence>
<sequence>MNKILTTFINDYIEQNRSRFTQLSDAIWDHPETRFEETFSAALLANALEQEGFQVQKSVGGIDTAFIASFGSGKPIIALLGEFDALAGLSQHSACCEPSPVIENGNGHGCGHNLLGTAALSAAFAIKTWLQENPQLGTIRFYGCPGEEGGSGKTFMVREGLFDDVDAAVTWHPESFSGVFNVQSLANIQTAFHFKGIASHAANSPHLGRSALDAVSLMNVGIQFLREHIIQEARIHYAVTNTGGASPNVVQADAEVLYLVRAPQLDQTHDIYQRVIDIAKGAALMTGTTLNIRFDKACSNYVPNRTIEKAMYQHLTAYGIPEYTQQECEFAEQIHATLTKDDLRNAKLNAARSGGEEGIKWGERQGNKALTNEVLPYVESQELMYGSTDVGDVSWVTPTAQCFSPCFAFGTPLHTWQLVAQGRTAIAHKGMLLAGKVMAATALELLITPELLSQAKHEFDQKRHEQPYQCPIPQGITPSKLK</sequence>
<dbReference type="InterPro" id="IPR017439">
    <property type="entry name" value="Amidohydrolase"/>
</dbReference>
<dbReference type="PATRIC" id="fig|1354272.4.peg.2464"/>
<accession>A0A1B7JS91</accession>
<dbReference type="GO" id="GO:0071713">
    <property type="term" value="F:para-aminobenzoyl-glutamate hydrolase activity"/>
    <property type="evidence" value="ECO:0007669"/>
    <property type="project" value="TreeGrafter"/>
</dbReference>
<dbReference type="CDD" id="cd05673">
    <property type="entry name" value="M20_Acy1L2_AbgB"/>
    <property type="match status" value="1"/>
</dbReference>
<dbReference type="GO" id="GO:0005737">
    <property type="term" value="C:cytoplasm"/>
    <property type="evidence" value="ECO:0007669"/>
    <property type="project" value="TreeGrafter"/>
</dbReference>
<reference evidence="3 4" key="1">
    <citation type="submission" date="2016-04" db="EMBL/GenBank/DDBJ databases">
        <title>ATOL: Assembling a taxonomically balanced genome-scale reconstruction of the evolutionary history of the Enterobacteriaceae.</title>
        <authorList>
            <person name="Plunkett G.III."/>
            <person name="Neeno-Eckwall E.C."/>
            <person name="Glasner J.D."/>
            <person name="Perna N.T."/>
        </authorList>
    </citation>
    <scope>NUCLEOTIDE SEQUENCE [LARGE SCALE GENOMIC DNA]</scope>
    <source>
        <strain evidence="3 4">ATCC 35613</strain>
    </source>
</reference>
<dbReference type="NCBIfam" id="TIGR01891">
    <property type="entry name" value="amidohydrolases"/>
    <property type="match status" value="1"/>
</dbReference>
<dbReference type="EC" id="3.-.-.-" evidence="3"/>
<gene>
    <name evidence="3" type="ORF">M998_2420</name>
</gene>
<evidence type="ECO:0000313" key="4">
    <source>
        <dbReference type="Proteomes" id="UP000078224"/>
    </source>
</evidence>
<evidence type="ECO:0000313" key="3">
    <source>
        <dbReference type="EMBL" id="OAT50781.1"/>
    </source>
</evidence>
<dbReference type="GO" id="GO:0046657">
    <property type="term" value="P:folic acid catabolic process"/>
    <property type="evidence" value="ECO:0007669"/>
    <property type="project" value="TreeGrafter"/>
</dbReference>
<dbReference type="GO" id="GO:0016805">
    <property type="term" value="F:dipeptidase activity"/>
    <property type="evidence" value="ECO:0007669"/>
    <property type="project" value="TreeGrafter"/>
</dbReference>
<proteinExistence type="predicted"/>
<dbReference type="SUPFAM" id="SSF53187">
    <property type="entry name" value="Zn-dependent exopeptidases"/>
    <property type="match status" value="1"/>
</dbReference>
<dbReference type="FunFam" id="3.30.70.360:FF:000004">
    <property type="entry name" value="Peptidase M20 domain-containing protein 2"/>
    <property type="match status" value="1"/>
</dbReference>
<dbReference type="Gene3D" id="3.40.630.10">
    <property type="entry name" value="Zn peptidases"/>
    <property type="match status" value="2"/>
</dbReference>
<keyword evidence="1 3" id="KW-0378">Hydrolase</keyword>
<dbReference type="InterPro" id="IPR002933">
    <property type="entry name" value="Peptidase_M20"/>
</dbReference>
<organism evidence="3 4">
    <name type="scientific">Providencia heimbachae ATCC 35613</name>
    <dbReference type="NCBI Taxonomy" id="1354272"/>
    <lineage>
        <taxon>Bacteria</taxon>
        <taxon>Pseudomonadati</taxon>
        <taxon>Pseudomonadota</taxon>
        <taxon>Gammaproteobacteria</taxon>
        <taxon>Enterobacterales</taxon>
        <taxon>Morganellaceae</taxon>
        <taxon>Providencia</taxon>
    </lineage>
</organism>
<dbReference type="InterPro" id="IPR036264">
    <property type="entry name" value="Bact_exopeptidase_dim_dom"/>
</dbReference>
<evidence type="ECO:0000256" key="1">
    <source>
        <dbReference type="ARBA" id="ARBA00022801"/>
    </source>
</evidence>
<dbReference type="AlphaFoldDB" id="A0A1B7JS91"/>
<dbReference type="InterPro" id="IPR017145">
    <property type="entry name" value="Aminobenzoyl-glu_utiliz_pB"/>
</dbReference>
<keyword evidence="4" id="KW-1185">Reference proteome</keyword>
<dbReference type="OrthoDB" id="9781032at2"/>